<evidence type="ECO:0000313" key="5">
    <source>
        <dbReference type="Proteomes" id="UP000228777"/>
    </source>
</evidence>
<comment type="caution">
    <text evidence="4">The sequence shown here is derived from an EMBL/GenBank/DDBJ whole genome shotgun (WGS) entry which is preliminary data.</text>
</comment>
<reference evidence="5" key="1">
    <citation type="submission" date="2017-09" db="EMBL/GenBank/DDBJ databases">
        <title>Depth-based differentiation of microbial function through sediment-hosted aquifers and enrichment of novel symbionts in the deep terrestrial subsurface.</title>
        <authorList>
            <person name="Probst A.J."/>
            <person name="Ladd B."/>
            <person name="Jarett J.K."/>
            <person name="Geller-Mcgrath D.E."/>
            <person name="Sieber C.M.K."/>
            <person name="Emerson J.B."/>
            <person name="Anantharaman K."/>
            <person name="Thomas B.C."/>
            <person name="Malmstrom R."/>
            <person name="Stieglmeier M."/>
            <person name="Klingl A."/>
            <person name="Woyke T."/>
            <person name="Ryan C.M."/>
            <person name="Banfield J.F."/>
        </authorList>
    </citation>
    <scope>NUCLEOTIDE SEQUENCE [LARGE SCALE GENOMIC DNA]</scope>
</reference>
<name>A0A2M6Z364_9BACT</name>
<feature type="domain" description="Response regulatory" evidence="3">
    <location>
        <begin position="3"/>
        <end position="119"/>
    </location>
</feature>
<evidence type="ECO:0000256" key="2">
    <source>
        <dbReference type="PROSITE-ProRule" id="PRU00169"/>
    </source>
</evidence>
<dbReference type="Proteomes" id="UP000228777">
    <property type="component" value="Unassembled WGS sequence"/>
</dbReference>
<dbReference type="SUPFAM" id="SSF52172">
    <property type="entry name" value="CheY-like"/>
    <property type="match status" value="1"/>
</dbReference>
<feature type="modified residue" description="4-aspartylphosphate" evidence="2">
    <location>
        <position position="52"/>
    </location>
</feature>
<dbReference type="PANTHER" id="PTHR44591">
    <property type="entry name" value="STRESS RESPONSE REGULATOR PROTEIN 1"/>
    <property type="match status" value="1"/>
</dbReference>
<organism evidence="4 5">
    <name type="scientific">bacterium (Candidatus Gribaldobacteria) CG07_land_8_20_14_0_80_33_18</name>
    <dbReference type="NCBI Taxonomy" id="2014272"/>
    <lineage>
        <taxon>Bacteria</taxon>
        <taxon>Candidatus Gribaldobacteria</taxon>
    </lineage>
</organism>
<dbReference type="SMART" id="SM00448">
    <property type="entry name" value="REC"/>
    <property type="match status" value="1"/>
</dbReference>
<proteinExistence type="predicted"/>
<sequence length="121" mass="13988">MKKILIIEDEKILFSMYKEKFEMEGFEIFEAKDVIDGLKLAKKEKPDLVILDILLPGENGLSFLKAQKNEPSISKIPIIVFSNLDDPKTKEKADELGAKKYLIKANYEPRELVKIIKKYLE</sequence>
<dbReference type="AlphaFoldDB" id="A0A2M6Z364"/>
<dbReference type="EMBL" id="PEWP01000030">
    <property type="protein sequence ID" value="PIU46820.1"/>
    <property type="molecule type" value="Genomic_DNA"/>
</dbReference>
<gene>
    <name evidence="4" type="ORF">COS93_01565</name>
</gene>
<evidence type="ECO:0000259" key="3">
    <source>
        <dbReference type="PROSITE" id="PS50110"/>
    </source>
</evidence>
<evidence type="ECO:0000256" key="1">
    <source>
        <dbReference type="ARBA" id="ARBA00022553"/>
    </source>
</evidence>
<dbReference type="InterPro" id="IPR050595">
    <property type="entry name" value="Bact_response_regulator"/>
</dbReference>
<dbReference type="InterPro" id="IPR011006">
    <property type="entry name" value="CheY-like_superfamily"/>
</dbReference>
<dbReference type="PANTHER" id="PTHR44591:SF3">
    <property type="entry name" value="RESPONSE REGULATORY DOMAIN-CONTAINING PROTEIN"/>
    <property type="match status" value="1"/>
</dbReference>
<protein>
    <submittedName>
        <fullName evidence="4">Response regulator</fullName>
    </submittedName>
</protein>
<dbReference type="CDD" id="cd00156">
    <property type="entry name" value="REC"/>
    <property type="match status" value="1"/>
</dbReference>
<dbReference type="InterPro" id="IPR001789">
    <property type="entry name" value="Sig_transdc_resp-reg_receiver"/>
</dbReference>
<evidence type="ECO:0000313" key="4">
    <source>
        <dbReference type="EMBL" id="PIU46820.1"/>
    </source>
</evidence>
<keyword evidence="1 2" id="KW-0597">Phosphoprotein</keyword>
<accession>A0A2M6Z364</accession>
<dbReference type="PROSITE" id="PS50110">
    <property type="entry name" value="RESPONSE_REGULATORY"/>
    <property type="match status" value="1"/>
</dbReference>
<dbReference type="GO" id="GO:0000160">
    <property type="term" value="P:phosphorelay signal transduction system"/>
    <property type="evidence" value="ECO:0007669"/>
    <property type="project" value="InterPro"/>
</dbReference>
<dbReference type="Pfam" id="PF00072">
    <property type="entry name" value="Response_reg"/>
    <property type="match status" value="1"/>
</dbReference>
<dbReference type="Gene3D" id="3.40.50.2300">
    <property type="match status" value="1"/>
</dbReference>